<dbReference type="AlphaFoldDB" id="A0A1R2CJ61"/>
<evidence type="ECO:0000313" key="1">
    <source>
        <dbReference type="EMBL" id="OMJ89074.1"/>
    </source>
</evidence>
<dbReference type="EMBL" id="MPUH01000134">
    <property type="protein sequence ID" value="OMJ89074.1"/>
    <property type="molecule type" value="Genomic_DNA"/>
</dbReference>
<organism evidence="1 2">
    <name type="scientific">Stentor coeruleus</name>
    <dbReference type="NCBI Taxonomy" id="5963"/>
    <lineage>
        <taxon>Eukaryota</taxon>
        <taxon>Sar</taxon>
        <taxon>Alveolata</taxon>
        <taxon>Ciliophora</taxon>
        <taxon>Postciliodesmatophora</taxon>
        <taxon>Heterotrichea</taxon>
        <taxon>Heterotrichida</taxon>
        <taxon>Stentoridae</taxon>
        <taxon>Stentor</taxon>
    </lineage>
</organism>
<comment type="caution">
    <text evidence="1">The sequence shown here is derived from an EMBL/GenBank/DDBJ whole genome shotgun (WGS) entry which is preliminary data.</text>
</comment>
<proteinExistence type="predicted"/>
<name>A0A1R2CJ61_9CILI</name>
<reference evidence="1 2" key="1">
    <citation type="submission" date="2016-11" db="EMBL/GenBank/DDBJ databases">
        <title>The macronuclear genome of Stentor coeruleus: a giant cell with tiny introns.</title>
        <authorList>
            <person name="Slabodnick M."/>
            <person name="Ruby J.G."/>
            <person name="Reiff S.B."/>
            <person name="Swart E.C."/>
            <person name="Gosai S."/>
            <person name="Prabakaran S."/>
            <person name="Witkowska E."/>
            <person name="Larue G.E."/>
            <person name="Fisher S."/>
            <person name="Freeman R.M."/>
            <person name="Gunawardena J."/>
            <person name="Chu W."/>
            <person name="Stover N.A."/>
            <person name="Gregory B.D."/>
            <person name="Nowacki M."/>
            <person name="Derisi J."/>
            <person name="Roy S.W."/>
            <person name="Marshall W.F."/>
            <person name="Sood P."/>
        </authorList>
    </citation>
    <scope>NUCLEOTIDE SEQUENCE [LARGE SCALE GENOMIC DNA]</scope>
    <source>
        <strain evidence="1">WM001</strain>
    </source>
</reference>
<accession>A0A1R2CJ61</accession>
<evidence type="ECO:0000313" key="2">
    <source>
        <dbReference type="Proteomes" id="UP000187209"/>
    </source>
</evidence>
<dbReference type="Proteomes" id="UP000187209">
    <property type="component" value="Unassembled WGS sequence"/>
</dbReference>
<keyword evidence="2" id="KW-1185">Reference proteome</keyword>
<protein>
    <submittedName>
        <fullName evidence="1">Uncharacterized protein</fullName>
    </submittedName>
</protein>
<sequence length="132" mass="14888">MTDMSLKPNALVSQTQKFKIQIHQESSEGSLVGSLVSANDDINSTLSPKSIIKRSQTRKFTLTKALEKIQDLQLQAAKLDTKASSQAQTLNMTPVDQDFLQSIEHKIQIIQKRRSRTQETKQDSIQQNCLVF</sequence>
<gene>
    <name evidence="1" type="ORF">SteCoe_8793</name>
</gene>